<dbReference type="Pfam" id="PF01885">
    <property type="entry name" value="PTS_2-RNA"/>
    <property type="match status" value="1"/>
</dbReference>
<sequence length="50" mass="5568">MNTTLVELSKFLSLVLRHKPDVLGLVLDPQGWIPVADLLALTCSPRLVRQ</sequence>
<dbReference type="AlphaFoldDB" id="A0AAE4G6V4"/>
<protein>
    <submittedName>
        <fullName evidence="1">RNA 2'-phosphotransferase</fullName>
        <ecNumber evidence="1">2.7.1.-</ecNumber>
    </submittedName>
</protein>
<dbReference type="GO" id="GO:0016740">
    <property type="term" value="F:transferase activity"/>
    <property type="evidence" value="ECO:0007669"/>
    <property type="project" value="UniProtKB-KW"/>
</dbReference>
<organism evidence="1">
    <name type="scientific">Herbaspirillum huttiense subsp. nephrolepidis</name>
    <dbReference type="NCBI Taxonomy" id="3075126"/>
    <lineage>
        <taxon>Bacteria</taxon>
        <taxon>Pseudomonadati</taxon>
        <taxon>Pseudomonadota</taxon>
        <taxon>Betaproteobacteria</taxon>
        <taxon>Burkholderiales</taxon>
        <taxon>Oxalobacteraceae</taxon>
        <taxon>Herbaspirillum</taxon>
    </lineage>
</organism>
<proteinExistence type="predicted"/>
<dbReference type="InterPro" id="IPR002745">
    <property type="entry name" value="Ptrans_KptA/Tpt1"/>
</dbReference>
<dbReference type="EC" id="2.7.1.-" evidence="1"/>
<dbReference type="EMBL" id="JAVRAA010000003">
    <property type="protein sequence ID" value="MDT0336917.1"/>
    <property type="molecule type" value="Genomic_DNA"/>
</dbReference>
<reference evidence="1" key="1">
    <citation type="submission" date="2023-02" db="EMBL/GenBank/DDBJ databases">
        <title>Description of Herbaspirillum huttiense subsp. nephrolepsisexaltata and Herbaspirillum huttiense subsp. lycopersicon.</title>
        <authorList>
            <person name="Poudel M."/>
            <person name="Sharma A."/>
            <person name="Goss E."/>
            <person name="Tapia J.H."/>
            <person name="Harmon C.M."/>
            <person name="Jones J.B."/>
        </authorList>
    </citation>
    <scope>NUCLEOTIDE SEQUENCE</scope>
    <source>
        <strain evidence="1">NC40101</strain>
    </source>
</reference>
<accession>A0AAE4G6V4</accession>
<comment type="caution">
    <text evidence="1">The sequence shown here is derived from an EMBL/GenBank/DDBJ whole genome shotgun (WGS) entry which is preliminary data.</text>
</comment>
<dbReference type="SUPFAM" id="SSF56399">
    <property type="entry name" value="ADP-ribosylation"/>
    <property type="match status" value="1"/>
</dbReference>
<name>A0AAE4G6V4_9BURK</name>
<dbReference type="InterPro" id="IPR042080">
    <property type="entry name" value="RNA_2'-PTrans_N"/>
</dbReference>
<dbReference type="Gene3D" id="1.10.10.970">
    <property type="entry name" value="RNA 2'-phosphotransferase, Tpt1/KptA family, N-terminal domain"/>
    <property type="match status" value="1"/>
</dbReference>
<evidence type="ECO:0000313" key="1">
    <source>
        <dbReference type="EMBL" id="MDT0336917.1"/>
    </source>
</evidence>
<keyword evidence="1" id="KW-0808">Transferase</keyword>
<gene>
    <name evidence="1" type="ORF">RJN63_08775</name>
</gene>